<gene>
    <name evidence="3" type="ORF">CSSPJE1EN1_LOCUS27199</name>
</gene>
<dbReference type="Pfam" id="PF01725">
    <property type="entry name" value="Ham1p_like"/>
    <property type="match status" value="1"/>
</dbReference>
<comment type="similarity">
    <text evidence="1">Belongs to the HAM1 NTPase family.</text>
</comment>
<dbReference type="InterPro" id="IPR029001">
    <property type="entry name" value="ITPase-like_fam"/>
</dbReference>
<evidence type="ECO:0000256" key="2">
    <source>
        <dbReference type="ARBA" id="ARBA00022801"/>
    </source>
</evidence>
<dbReference type="PANTHER" id="PTHR11067">
    <property type="entry name" value="INOSINE TRIPHOSPHATE PYROPHOSPHATASE/HAM1 PROTEIN"/>
    <property type="match status" value="1"/>
</dbReference>
<sequence length="193" mass="22008">MDTVYFATSNQEKMLIAQTVCSKFNINVEQASIDIDEIQGEDPVIIVQDKARRAYEGLSKPVVVSDDSWDIPALNGFPGPYMKSINKWFHSDDFLRLMKGINDRSIILHQLLAYYDGSTMKVFSNDIHGKVIDESRGKNDRSPNMTVTVLDHDNGKTIAEVFEQGEKAVVERYLTRPDAWHGFVDWFNSETKK</sequence>
<dbReference type="SUPFAM" id="SSF52972">
    <property type="entry name" value="ITPase-like"/>
    <property type="match status" value="1"/>
</dbReference>
<evidence type="ECO:0000313" key="3">
    <source>
        <dbReference type="EMBL" id="CAK9251821.1"/>
    </source>
</evidence>
<protein>
    <recommendedName>
        <fullName evidence="5">Non-canonical purine NTP pyrophosphatase</fullName>
    </recommendedName>
</protein>
<reference evidence="3" key="1">
    <citation type="submission" date="2024-02" db="EMBL/GenBank/DDBJ databases">
        <authorList>
            <consortium name="ELIXIR-Norway"/>
            <consortium name="Elixir Norway"/>
        </authorList>
    </citation>
    <scope>NUCLEOTIDE SEQUENCE</scope>
</reference>
<keyword evidence="4" id="KW-1185">Reference proteome</keyword>
<accession>A0ABP0VCZ3</accession>
<evidence type="ECO:0000313" key="4">
    <source>
        <dbReference type="Proteomes" id="UP001497444"/>
    </source>
</evidence>
<dbReference type="InterPro" id="IPR002637">
    <property type="entry name" value="RdgB/HAM1"/>
</dbReference>
<evidence type="ECO:0008006" key="5">
    <source>
        <dbReference type="Google" id="ProtNLM"/>
    </source>
</evidence>
<keyword evidence="2" id="KW-0378">Hydrolase</keyword>
<evidence type="ECO:0000256" key="1">
    <source>
        <dbReference type="ARBA" id="ARBA00008023"/>
    </source>
</evidence>
<comment type="caution">
    <text evidence="3">The sequence shown here is derived from an EMBL/GenBank/DDBJ whole genome shotgun (WGS) entry which is preliminary data.</text>
</comment>
<dbReference type="Proteomes" id="UP001497444">
    <property type="component" value="Unassembled WGS sequence"/>
</dbReference>
<organism evidence="3 4">
    <name type="scientific">Sphagnum jensenii</name>
    <dbReference type="NCBI Taxonomy" id="128206"/>
    <lineage>
        <taxon>Eukaryota</taxon>
        <taxon>Viridiplantae</taxon>
        <taxon>Streptophyta</taxon>
        <taxon>Embryophyta</taxon>
        <taxon>Bryophyta</taxon>
        <taxon>Sphagnophytina</taxon>
        <taxon>Sphagnopsida</taxon>
        <taxon>Sphagnales</taxon>
        <taxon>Sphagnaceae</taxon>
        <taxon>Sphagnum</taxon>
    </lineage>
</organism>
<proteinExistence type="inferred from homology"/>
<dbReference type="Gene3D" id="3.90.950.10">
    <property type="match status" value="1"/>
</dbReference>
<dbReference type="PANTHER" id="PTHR11067:SF9">
    <property type="entry name" value="INOSINE TRIPHOSPHATE PYROPHOSPHATASE"/>
    <property type="match status" value="1"/>
</dbReference>
<dbReference type="EMBL" id="CAXAQS010000494">
    <property type="protein sequence ID" value="CAK9251821.1"/>
    <property type="molecule type" value="Genomic_DNA"/>
</dbReference>
<name>A0ABP0VCZ3_9BRYO</name>